<organism evidence="12 13">
    <name type="scientific">Trichogramma kaykai</name>
    <dbReference type="NCBI Taxonomy" id="54128"/>
    <lineage>
        <taxon>Eukaryota</taxon>
        <taxon>Metazoa</taxon>
        <taxon>Ecdysozoa</taxon>
        <taxon>Arthropoda</taxon>
        <taxon>Hexapoda</taxon>
        <taxon>Insecta</taxon>
        <taxon>Pterygota</taxon>
        <taxon>Neoptera</taxon>
        <taxon>Endopterygota</taxon>
        <taxon>Hymenoptera</taxon>
        <taxon>Apocrita</taxon>
        <taxon>Proctotrupomorpha</taxon>
        <taxon>Chalcidoidea</taxon>
        <taxon>Trichogrammatidae</taxon>
        <taxon>Trichogramma</taxon>
    </lineage>
</organism>
<gene>
    <name evidence="12" type="ORF">TKK_003329</name>
</gene>
<evidence type="ECO:0000256" key="9">
    <source>
        <dbReference type="ARBA" id="ARBA00030390"/>
    </source>
</evidence>
<dbReference type="Proteomes" id="UP001627154">
    <property type="component" value="Unassembled WGS sequence"/>
</dbReference>
<name>A0ABD2XFU4_9HYME</name>
<evidence type="ECO:0000256" key="10">
    <source>
        <dbReference type="ARBA" id="ARBA00030898"/>
    </source>
</evidence>
<evidence type="ECO:0000256" key="1">
    <source>
        <dbReference type="ARBA" id="ARBA00008136"/>
    </source>
</evidence>
<sequence length="247" mass="28461">MCRFCACNIAKNELSKKCSYKKNDQEHEVPWSTKYICVDYQPSNFIQPKNYAGLPVIVNGKHLSSEEDQIFCPMFWSLVPSSFNEDLQKWDCKTHNARIENLKQSKIYSAALSEGKRCVVVMEGFYEYHKPSPDRPADVYFLQSLKNDQLLKAAGLFTLVKNINGNIIPTCTVITAESECNAQQVHHRIPVLLQDNLNIEIKLVQEIQKVLSEISFMIISCNECRRNHFFFFSTENHWLPKVSCLIG</sequence>
<dbReference type="SUPFAM" id="SSF143081">
    <property type="entry name" value="BB1717-like"/>
    <property type="match status" value="1"/>
</dbReference>
<comment type="caution">
    <text evidence="12">The sequence shown here is derived from an EMBL/GenBank/DDBJ whole genome shotgun (WGS) entry which is preliminary data.</text>
</comment>
<dbReference type="PANTHER" id="PTHR13604:SF0">
    <property type="entry name" value="ABASIC SITE PROCESSING PROTEIN HMCES"/>
    <property type="match status" value="1"/>
</dbReference>
<dbReference type="GO" id="GO:0003677">
    <property type="term" value="F:DNA binding"/>
    <property type="evidence" value="ECO:0007669"/>
    <property type="project" value="UniProtKB-KW"/>
</dbReference>
<proteinExistence type="inferred from homology"/>
<evidence type="ECO:0000256" key="6">
    <source>
        <dbReference type="ARBA" id="ARBA00023124"/>
    </source>
</evidence>
<evidence type="ECO:0000256" key="3">
    <source>
        <dbReference type="ARBA" id="ARBA00022670"/>
    </source>
</evidence>
<dbReference type="GO" id="GO:0006974">
    <property type="term" value="P:DNA damage response"/>
    <property type="evidence" value="ECO:0007669"/>
    <property type="project" value="UniProtKB-KW"/>
</dbReference>
<keyword evidence="7" id="KW-0238">DNA-binding</keyword>
<dbReference type="GO" id="GO:0008233">
    <property type="term" value="F:peptidase activity"/>
    <property type="evidence" value="ECO:0007669"/>
    <property type="project" value="UniProtKB-KW"/>
</dbReference>
<evidence type="ECO:0000256" key="8">
    <source>
        <dbReference type="ARBA" id="ARBA00023239"/>
    </source>
</evidence>
<dbReference type="AlphaFoldDB" id="A0ABD2XFU4"/>
<dbReference type="Pfam" id="PF02586">
    <property type="entry name" value="SRAP"/>
    <property type="match status" value="1"/>
</dbReference>
<dbReference type="InterPro" id="IPR003738">
    <property type="entry name" value="SRAP"/>
</dbReference>
<keyword evidence="6" id="KW-0190">Covalent protein-DNA linkage</keyword>
<dbReference type="Gene3D" id="3.90.1680.10">
    <property type="entry name" value="SOS response associated peptidase-like"/>
    <property type="match status" value="1"/>
</dbReference>
<keyword evidence="8" id="KW-0456">Lyase</keyword>
<comment type="similarity">
    <text evidence="1">Belongs to the SOS response-associated peptidase family.</text>
</comment>
<protein>
    <recommendedName>
        <fullName evidence="2">Abasic site processing protein HMCES</fullName>
    </recommendedName>
    <alternativeName>
        <fullName evidence="9">Embryonic stem cell-specific 5-hydroxymethylcytosine-binding protein</fullName>
    </alternativeName>
    <alternativeName>
        <fullName evidence="10">Peptidase HMCES</fullName>
    </alternativeName>
    <alternativeName>
        <fullName evidence="11">SRAP domain-containing protein 1</fullName>
    </alternativeName>
</protein>
<reference evidence="12 13" key="1">
    <citation type="journal article" date="2024" name="bioRxiv">
        <title>A reference genome for Trichogramma kaykai: A tiny desert-dwelling parasitoid wasp with competing sex-ratio distorters.</title>
        <authorList>
            <person name="Culotta J."/>
            <person name="Lindsey A.R."/>
        </authorList>
    </citation>
    <scope>NUCLEOTIDE SEQUENCE [LARGE SCALE GENOMIC DNA]</scope>
    <source>
        <strain evidence="12 13">KSX58</strain>
    </source>
</reference>
<evidence type="ECO:0000313" key="13">
    <source>
        <dbReference type="Proteomes" id="UP001627154"/>
    </source>
</evidence>
<evidence type="ECO:0000256" key="5">
    <source>
        <dbReference type="ARBA" id="ARBA00022801"/>
    </source>
</evidence>
<keyword evidence="3" id="KW-0645">Protease</keyword>
<keyword evidence="13" id="KW-1185">Reference proteome</keyword>
<keyword evidence="5" id="KW-0378">Hydrolase</keyword>
<evidence type="ECO:0000313" key="12">
    <source>
        <dbReference type="EMBL" id="KAL3403923.1"/>
    </source>
</evidence>
<dbReference type="EMBL" id="JBJJXI010000027">
    <property type="protein sequence ID" value="KAL3403923.1"/>
    <property type="molecule type" value="Genomic_DNA"/>
</dbReference>
<dbReference type="GO" id="GO:0006508">
    <property type="term" value="P:proteolysis"/>
    <property type="evidence" value="ECO:0007669"/>
    <property type="project" value="UniProtKB-KW"/>
</dbReference>
<dbReference type="InterPro" id="IPR036590">
    <property type="entry name" value="SRAP-like"/>
</dbReference>
<dbReference type="PANTHER" id="PTHR13604">
    <property type="entry name" value="DC12-RELATED"/>
    <property type="match status" value="1"/>
</dbReference>
<evidence type="ECO:0000256" key="2">
    <source>
        <dbReference type="ARBA" id="ARBA00015888"/>
    </source>
</evidence>
<keyword evidence="4" id="KW-0227">DNA damage</keyword>
<evidence type="ECO:0000256" key="11">
    <source>
        <dbReference type="ARBA" id="ARBA00031130"/>
    </source>
</evidence>
<evidence type="ECO:0000256" key="7">
    <source>
        <dbReference type="ARBA" id="ARBA00023125"/>
    </source>
</evidence>
<accession>A0ABD2XFU4</accession>
<evidence type="ECO:0000256" key="4">
    <source>
        <dbReference type="ARBA" id="ARBA00022763"/>
    </source>
</evidence>
<dbReference type="GO" id="GO:0016829">
    <property type="term" value="F:lyase activity"/>
    <property type="evidence" value="ECO:0007669"/>
    <property type="project" value="UniProtKB-KW"/>
</dbReference>